<evidence type="ECO:0000313" key="2">
    <source>
        <dbReference type="Proteomes" id="UP000219182"/>
    </source>
</evidence>
<name>A0A2A6FBG2_9HYPH</name>
<gene>
    <name evidence="1" type="ORF">CN311_20450</name>
</gene>
<comment type="caution">
    <text evidence="1">The sequence shown here is derived from an EMBL/GenBank/DDBJ whole genome shotgun (WGS) entry which is preliminary data.</text>
</comment>
<dbReference type="EMBL" id="NWQG01000137">
    <property type="protein sequence ID" value="PDQ19279.1"/>
    <property type="molecule type" value="Genomic_DNA"/>
</dbReference>
<evidence type="ECO:0008006" key="3">
    <source>
        <dbReference type="Google" id="ProtNLM"/>
    </source>
</evidence>
<keyword evidence="2" id="KW-1185">Reference proteome</keyword>
<sequence>MTYEIDMRHARDRDLLSGSEPYVIECFARQNGITAAQVHTLMRRYGSRRTVLEAALKRFDRAQLRKRQQARWERD</sequence>
<protein>
    <recommendedName>
        <fullName evidence="3">DUF3606 domain-containing protein</fullName>
    </recommendedName>
</protein>
<organism evidence="1 2">
    <name type="scientific">Mesorhizobium sanjuanii</name>
    <dbReference type="NCBI Taxonomy" id="2037900"/>
    <lineage>
        <taxon>Bacteria</taxon>
        <taxon>Pseudomonadati</taxon>
        <taxon>Pseudomonadota</taxon>
        <taxon>Alphaproteobacteria</taxon>
        <taxon>Hyphomicrobiales</taxon>
        <taxon>Phyllobacteriaceae</taxon>
        <taxon>Mesorhizobium</taxon>
    </lineage>
</organism>
<dbReference type="RefSeq" id="WP_097575528.1">
    <property type="nucleotide sequence ID" value="NZ_NWQG01000137.1"/>
</dbReference>
<dbReference type="AlphaFoldDB" id="A0A2A6FBG2"/>
<reference evidence="1 2" key="1">
    <citation type="submission" date="2017-09" db="EMBL/GenBank/DDBJ databases">
        <title>Mesorhizobum sanjuanii sp. nov. isolated from nodules of Lotus tenuis in saline-alkaline lowlands of Flooding Pampa.</title>
        <authorList>
            <person name="Sannazzaro A.I."/>
            <person name="Torres Tejerizo G.A."/>
            <person name="Fontana F."/>
            <person name="Cumpa Velazquez L.M."/>
            <person name="Hansen L."/>
            <person name="Pistorio M."/>
            <person name="Estrella M.J."/>
        </authorList>
    </citation>
    <scope>NUCLEOTIDE SEQUENCE [LARGE SCALE GENOMIC DNA]</scope>
    <source>
        <strain evidence="1 2">BSA136</strain>
    </source>
</reference>
<evidence type="ECO:0000313" key="1">
    <source>
        <dbReference type="EMBL" id="PDQ19279.1"/>
    </source>
</evidence>
<dbReference type="Proteomes" id="UP000219182">
    <property type="component" value="Unassembled WGS sequence"/>
</dbReference>
<accession>A0A2A6FBG2</accession>
<proteinExistence type="predicted"/>